<evidence type="ECO:0008006" key="5">
    <source>
        <dbReference type="Google" id="ProtNLM"/>
    </source>
</evidence>
<dbReference type="OrthoDB" id="693793at2759"/>
<dbReference type="InterPro" id="IPR025558">
    <property type="entry name" value="DUF4283"/>
</dbReference>
<keyword evidence="4" id="KW-1185">Reference proteome</keyword>
<comment type="caution">
    <text evidence="3">The sequence shown here is derived from an EMBL/GenBank/DDBJ whole genome shotgun (WGS) entry which is preliminary data.</text>
</comment>
<feature type="domain" description="DUF4283" evidence="1">
    <location>
        <begin position="44"/>
        <end position="109"/>
    </location>
</feature>
<dbReference type="PANTHER" id="PTHR31286">
    <property type="entry name" value="GLYCINE-RICH CELL WALL STRUCTURAL PROTEIN 1.8-LIKE"/>
    <property type="match status" value="1"/>
</dbReference>
<accession>A0A9Q1QL09</accession>
<name>A0A9Q1QL09_9CARY</name>
<sequence>MALGTKDDFNKLRFTKAEEDILDFYDLESAIMPGWKLYTENNFNGEALKMTIKNKWKPTREVVIKDRDKNLFAFQLFRHVNKDEGLNEGPWAFDGYVLLLKEMSRDEQPPGIVFDRVRSWVKAYDLPVKEKKHMPLLNTWLLIKFGDHLKFRVDLDITGQLMCGMRVNIAGKPKWIKLKYVRLPNFCCGCGLLGHVYRGCISYNNNLSKSKLQYGPGLRVSPIKKRMRGMEDEWNEEIKKLLELRGWRIQTGLKFR</sequence>
<dbReference type="Pfam" id="PF14392">
    <property type="entry name" value="zf-CCHC_4"/>
    <property type="match status" value="1"/>
</dbReference>
<evidence type="ECO:0000259" key="2">
    <source>
        <dbReference type="Pfam" id="PF14392"/>
    </source>
</evidence>
<evidence type="ECO:0000313" key="3">
    <source>
        <dbReference type="EMBL" id="KAJ8446533.1"/>
    </source>
</evidence>
<dbReference type="PANTHER" id="PTHR31286:SF167">
    <property type="entry name" value="OS09G0268800 PROTEIN"/>
    <property type="match status" value="1"/>
</dbReference>
<reference evidence="3" key="1">
    <citation type="submission" date="2022-04" db="EMBL/GenBank/DDBJ databases">
        <title>Carnegiea gigantea Genome sequencing and assembly v2.</title>
        <authorList>
            <person name="Copetti D."/>
            <person name="Sanderson M.J."/>
            <person name="Burquez A."/>
            <person name="Wojciechowski M.F."/>
        </authorList>
    </citation>
    <scope>NUCLEOTIDE SEQUENCE</scope>
    <source>
        <strain evidence="3">SGP5-SGP5p</strain>
        <tissue evidence="3">Aerial part</tissue>
    </source>
</reference>
<dbReference type="AlphaFoldDB" id="A0A9Q1QL09"/>
<dbReference type="Pfam" id="PF14111">
    <property type="entry name" value="DUF4283"/>
    <property type="match status" value="1"/>
</dbReference>
<evidence type="ECO:0000313" key="4">
    <source>
        <dbReference type="Proteomes" id="UP001153076"/>
    </source>
</evidence>
<feature type="domain" description="Zinc knuckle CX2CX4HX4C" evidence="2">
    <location>
        <begin position="155"/>
        <end position="200"/>
    </location>
</feature>
<proteinExistence type="predicted"/>
<dbReference type="InterPro" id="IPR040256">
    <property type="entry name" value="At4g02000-like"/>
</dbReference>
<dbReference type="Proteomes" id="UP001153076">
    <property type="component" value="Unassembled WGS sequence"/>
</dbReference>
<organism evidence="3 4">
    <name type="scientific">Carnegiea gigantea</name>
    <dbReference type="NCBI Taxonomy" id="171969"/>
    <lineage>
        <taxon>Eukaryota</taxon>
        <taxon>Viridiplantae</taxon>
        <taxon>Streptophyta</taxon>
        <taxon>Embryophyta</taxon>
        <taxon>Tracheophyta</taxon>
        <taxon>Spermatophyta</taxon>
        <taxon>Magnoliopsida</taxon>
        <taxon>eudicotyledons</taxon>
        <taxon>Gunneridae</taxon>
        <taxon>Pentapetalae</taxon>
        <taxon>Caryophyllales</taxon>
        <taxon>Cactineae</taxon>
        <taxon>Cactaceae</taxon>
        <taxon>Cactoideae</taxon>
        <taxon>Echinocereeae</taxon>
        <taxon>Carnegiea</taxon>
    </lineage>
</organism>
<dbReference type="EMBL" id="JAKOGI010000053">
    <property type="protein sequence ID" value="KAJ8446533.1"/>
    <property type="molecule type" value="Genomic_DNA"/>
</dbReference>
<gene>
    <name evidence="3" type="ORF">Cgig2_027495</name>
</gene>
<protein>
    <recommendedName>
        <fullName evidence="5">DUF4283 domain-containing protein</fullName>
    </recommendedName>
</protein>
<dbReference type="InterPro" id="IPR025836">
    <property type="entry name" value="Zn_knuckle_CX2CX4HX4C"/>
</dbReference>
<evidence type="ECO:0000259" key="1">
    <source>
        <dbReference type="Pfam" id="PF14111"/>
    </source>
</evidence>